<evidence type="ECO:0000313" key="4">
    <source>
        <dbReference type="WBParaSite" id="jg22131"/>
    </source>
</evidence>
<dbReference type="WBParaSite" id="jg22131">
    <property type="protein sequence ID" value="jg22131"/>
    <property type="gene ID" value="jg22131"/>
</dbReference>
<keyword evidence="2" id="KW-0472">Membrane</keyword>
<proteinExistence type="predicted"/>
<keyword evidence="3" id="KW-1185">Reference proteome</keyword>
<feature type="region of interest" description="Disordered" evidence="1">
    <location>
        <begin position="157"/>
        <end position="193"/>
    </location>
</feature>
<feature type="compositionally biased region" description="Basic residues" evidence="1">
    <location>
        <begin position="399"/>
        <end position="408"/>
    </location>
</feature>
<feature type="region of interest" description="Disordered" evidence="1">
    <location>
        <begin position="399"/>
        <end position="433"/>
    </location>
</feature>
<feature type="region of interest" description="Disordered" evidence="1">
    <location>
        <begin position="319"/>
        <end position="367"/>
    </location>
</feature>
<dbReference type="Proteomes" id="UP000887574">
    <property type="component" value="Unplaced"/>
</dbReference>
<keyword evidence="2" id="KW-0812">Transmembrane</keyword>
<name>A0A915DQR0_9BILA</name>
<feature type="transmembrane region" description="Helical" evidence="2">
    <location>
        <begin position="261"/>
        <end position="281"/>
    </location>
</feature>
<keyword evidence="2" id="KW-1133">Transmembrane helix</keyword>
<accession>A0A915DQR0</accession>
<sequence length="433" mass="47491">MLCQPNSTPIPNLYALPTPDHCAAQQALGGVSGEEYVPPFWKPIKQLILGDVEIALDSLTPTDVLKFSSGRMSSFTWERMERKFLSIAKLQFPSRWSHYQGYLGCYCGWFADSSPHLHLLEVCLPPKACVANCFHCKSICTMAVTCLPDVKVVKPTATTQPPPVSSETSSDSAAPVSSELKQGQKPAPIPPPPVSVVEKKQVLIVNFNNHAIIYNKFVSVGFSYVEECPRIFKWSDELFHMGYDGEHFSQAYDQVFDLAEFSISGVIVAGLLIFLLIYICWKYACRPKPVLPTASTANPSAPMAVTCLPDVKVVKPTATTQPPPVSCDLKQGQKPVPIPQPPVSSELKQGQKPAPIPPPPVPVVEKDLPAVPSDKLLAIDDGDEVRLAPNTIEITSLEKKRRKNRRMLKAVDDDEKPAALRSRSLALRNKNGG</sequence>
<organism evidence="3 4">
    <name type="scientific">Ditylenchus dipsaci</name>
    <dbReference type="NCBI Taxonomy" id="166011"/>
    <lineage>
        <taxon>Eukaryota</taxon>
        <taxon>Metazoa</taxon>
        <taxon>Ecdysozoa</taxon>
        <taxon>Nematoda</taxon>
        <taxon>Chromadorea</taxon>
        <taxon>Rhabditida</taxon>
        <taxon>Tylenchina</taxon>
        <taxon>Tylenchomorpha</taxon>
        <taxon>Sphaerularioidea</taxon>
        <taxon>Anguinidae</taxon>
        <taxon>Anguininae</taxon>
        <taxon>Ditylenchus</taxon>
    </lineage>
</organism>
<reference evidence="4" key="1">
    <citation type="submission" date="2022-11" db="UniProtKB">
        <authorList>
            <consortium name="WormBaseParasite"/>
        </authorList>
    </citation>
    <scope>IDENTIFICATION</scope>
</reference>
<protein>
    <submittedName>
        <fullName evidence="4">Uncharacterized protein</fullName>
    </submittedName>
</protein>
<evidence type="ECO:0000256" key="2">
    <source>
        <dbReference type="SAM" id="Phobius"/>
    </source>
</evidence>
<evidence type="ECO:0000256" key="1">
    <source>
        <dbReference type="SAM" id="MobiDB-lite"/>
    </source>
</evidence>
<evidence type="ECO:0000313" key="3">
    <source>
        <dbReference type="Proteomes" id="UP000887574"/>
    </source>
</evidence>
<dbReference type="AlphaFoldDB" id="A0A915DQR0"/>